<evidence type="ECO:0000256" key="7">
    <source>
        <dbReference type="RuleBase" id="RU365064"/>
    </source>
</evidence>
<dbReference type="CDD" id="cd11370">
    <property type="entry name" value="RNase_PH_RRP41"/>
    <property type="match status" value="1"/>
</dbReference>
<dbReference type="GO" id="GO:0016075">
    <property type="term" value="P:rRNA catabolic process"/>
    <property type="evidence" value="ECO:0007669"/>
    <property type="project" value="TreeGrafter"/>
</dbReference>
<comment type="caution">
    <text evidence="7">Lacks conserved residue(s) required for the propagation of feature annotation.</text>
</comment>
<dbReference type="InterPro" id="IPR001247">
    <property type="entry name" value="ExoRNase_PH_dom1"/>
</dbReference>
<dbReference type="GO" id="GO:0004376">
    <property type="term" value="F:GPI mannosyltransferase activity"/>
    <property type="evidence" value="ECO:0007669"/>
    <property type="project" value="InterPro"/>
</dbReference>
<feature type="domain" description="Exoribonuclease phosphorolytic" evidence="8">
    <location>
        <begin position="234"/>
        <end position="364"/>
    </location>
</feature>
<dbReference type="InterPro" id="IPR015847">
    <property type="entry name" value="ExoRNase_PH_dom2"/>
</dbReference>
<name>A0A9W4TYJ7_9ASCO</name>
<feature type="domain" description="Exoribonuclease phosphorolytic" evidence="9">
    <location>
        <begin position="368"/>
        <end position="431"/>
    </location>
</feature>
<dbReference type="SUPFAM" id="SSF55666">
    <property type="entry name" value="Ribonuclease PH domain 2-like"/>
    <property type="match status" value="1"/>
</dbReference>
<evidence type="ECO:0000313" key="10">
    <source>
        <dbReference type="EMBL" id="CAI5759325.1"/>
    </source>
</evidence>
<feature type="transmembrane region" description="Helical" evidence="7">
    <location>
        <begin position="58"/>
        <end position="81"/>
    </location>
</feature>
<comment type="similarity">
    <text evidence="3">Belongs to the RNase PH family.</text>
</comment>
<dbReference type="EC" id="2.4.1.-" evidence="7"/>
<dbReference type="GO" id="GO:0003723">
    <property type="term" value="F:RNA binding"/>
    <property type="evidence" value="ECO:0007669"/>
    <property type="project" value="TreeGrafter"/>
</dbReference>
<dbReference type="GO" id="GO:0000176">
    <property type="term" value="C:nuclear exosome (RNase complex)"/>
    <property type="evidence" value="ECO:0007669"/>
    <property type="project" value="UniProtKB-ARBA"/>
</dbReference>
<dbReference type="Proteomes" id="UP001152885">
    <property type="component" value="Unassembled WGS sequence"/>
</dbReference>
<evidence type="ECO:0000313" key="11">
    <source>
        <dbReference type="Proteomes" id="UP001152885"/>
    </source>
</evidence>
<dbReference type="Pfam" id="PF01138">
    <property type="entry name" value="RNase_PH"/>
    <property type="match status" value="1"/>
</dbReference>
<dbReference type="OrthoDB" id="437922at2759"/>
<dbReference type="FunFam" id="3.30.230.70:FF:000004">
    <property type="entry name" value="Exosome complex component Rrp41"/>
    <property type="match status" value="1"/>
</dbReference>
<dbReference type="InterPro" id="IPR027408">
    <property type="entry name" value="PNPase/RNase_PH_dom_sf"/>
</dbReference>
<organism evidence="10 11">
    <name type="scientific">Candida verbasci</name>
    <dbReference type="NCBI Taxonomy" id="1227364"/>
    <lineage>
        <taxon>Eukaryota</taxon>
        <taxon>Fungi</taxon>
        <taxon>Dikarya</taxon>
        <taxon>Ascomycota</taxon>
        <taxon>Saccharomycotina</taxon>
        <taxon>Pichiomycetes</taxon>
        <taxon>Debaryomycetaceae</taxon>
        <taxon>Candida/Lodderomyces clade</taxon>
        <taxon>Candida</taxon>
    </lineage>
</organism>
<keyword evidence="7" id="KW-0337">GPI-anchor biosynthesis</keyword>
<evidence type="ECO:0000259" key="8">
    <source>
        <dbReference type="Pfam" id="PF01138"/>
    </source>
</evidence>
<dbReference type="Gene3D" id="3.30.230.70">
    <property type="entry name" value="GHMP Kinase, N-terminal domain"/>
    <property type="match status" value="1"/>
</dbReference>
<dbReference type="InterPro" id="IPR036345">
    <property type="entry name" value="ExoRNase_PH_dom2_sf"/>
</dbReference>
<dbReference type="Pfam" id="PF03725">
    <property type="entry name" value="RNase_PH_C"/>
    <property type="match status" value="1"/>
</dbReference>
<dbReference type="GO" id="GO:0071051">
    <property type="term" value="P:poly(A)-dependent snoRNA 3'-end processing"/>
    <property type="evidence" value="ECO:0007669"/>
    <property type="project" value="TreeGrafter"/>
</dbReference>
<proteinExistence type="inferred from homology"/>
<dbReference type="EMBL" id="CANTUO010000004">
    <property type="protein sequence ID" value="CAI5759325.1"/>
    <property type="molecule type" value="Genomic_DNA"/>
</dbReference>
<dbReference type="InterPro" id="IPR050080">
    <property type="entry name" value="RNase_PH"/>
</dbReference>
<dbReference type="PANTHER" id="PTHR11953">
    <property type="entry name" value="EXOSOME COMPLEX COMPONENT"/>
    <property type="match status" value="1"/>
</dbReference>
<dbReference type="InterPro" id="IPR007704">
    <property type="entry name" value="PIG-M"/>
</dbReference>
<dbReference type="GO" id="GO:0005789">
    <property type="term" value="C:endoplasmic reticulum membrane"/>
    <property type="evidence" value="ECO:0007669"/>
    <property type="project" value="UniProtKB-SubCell"/>
</dbReference>
<dbReference type="InterPro" id="IPR020568">
    <property type="entry name" value="Ribosomal_Su5_D2-typ_SF"/>
</dbReference>
<keyword evidence="5" id="KW-0271">Exosome</keyword>
<keyword evidence="7" id="KW-0256">Endoplasmic reticulum</keyword>
<dbReference type="AlphaFoldDB" id="A0A9W4TYJ7"/>
<evidence type="ECO:0000256" key="6">
    <source>
        <dbReference type="ARBA" id="ARBA00063066"/>
    </source>
</evidence>
<dbReference type="GO" id="GO:0005730">
    <property type="term" value="C:nucleolus"/>
    <property type="evidence" value="ECO:0007669"/>
    <property type="project" value="UniProtKB-SubCell"/>
</dbReference>
<keyword evidence="7" id="KW-0808">Transferase</keyword>
<keyword evidence="4" id="KW-0963">Cytoplasm</keyword>
<dbReference type="GO" id="GO:0071028">
    <property type="term" value="P:nuclear mRNA surveillance"/>
    <property type="evidence" value="ECO:0007669"/>
    <property type="project" value="TreeGrafter"/>
</dbReference>
<keyword evidence="7" id="KW-1133">Transmembrane helix</keyword>
<comment type="caution">
    <text evidence="10">The sequence shown here is derived from an EMBL/GenBank/DDBJ whole genome shotgun (WGS) entry which is preliminary data.</text>
</comment>
<feature type="transmembrane region" description="Helical" evidence="7">
    <location>
        <begin position="12"/>
        <end position="37"/>
    </location>
</feature>
<accession>A0A9W4TYJ7</accession>
<evidence type="ECO:0000256" key="1">
    <source>
        <dbReference type="ARBA" id="ARBA00004496"/>
    </source>
</evidence>
<dbReference type="GO" id="GO:0051751">
    <property type="term" value="F:alpha-1,4-mannosyltransferase activity"/>
    <property type="evidence" value="ECO:0007669"/>
    <property type="project" value="InterPro"/>
</dbReference>
<comment type="function">
    <text evidence="7">Mannosyltransferase involved in glycosylphosphatidylinositol-anchor biosynthesis. Transfers the first alpha-1,4-mannose to GlcN-acyl-PI during GPI precursor assembly. Required for cell wall integrity.</text>
</comment>
<dbReference type="GO" id="GO:0071038">
    <property type="term" value="P:TRAMP-dependent tRNA surveillance pathway"/>
    <property type="evidence" value="ECO:0007669"/>
    <property type="project" value="UniProtKB-ARBA"/>
</dbReference>
<keyword evidence="7" id="KW-0472">Membrane</keyword>
<keyword evidence="7" id="KW-0812">Transmembrane</keyword>
<dbReference type="GO" id="GO:0034475">
    <property type="term" value="P:U4 snRNA 3'-end processing"/>
    <property type="evidence" value="ECO:0007669"/>
    <property type="project" value="TreeGrafter"/>
</dbReference>
<dbReference type="GO" id="GO:0000177">
    <property type="term" value="C:cytoplasmic exosome (RNase complex)"/>
    <property type="evidence" value="ECO:0007669"/>
    <property type="project" value="TreeGrafter"/>
</dbReference>
<dbReference type="GO" id="GO:0000467">
    <property type="term" value="P:exonucleolytic trimming to generate mature 3'-end of 5.8S rRNA from tricistronic rRNA transcript (SSU-rRNA, 5.8S rRNA, LSU-rRNA)"/>
    <property type="evidence" value="ECO:0007669"/>
    <property type="project" value="UniProtKB-ARBA"/>
</dbReference>
<reference evidence="10" key="1">
    <citation type="submission" date="2022-12" db="EMBL/GenBank/DDBJ databases">
        <authorList>
            <person name="Brejova B."/>
        </authorList>
    </citation>
    <scope>NUCLEOTIDE SEQUENCE</scope>
</reference>
<evidence type="ECO:0000256" key="4">
    <source>
        <dbReference type="ARBA" id="ARBA00022490"/>
    </source>
</evidence>
<comment type="pathway">
    <text evidence="7">Glycolipid biosynthesis; glycosylphosphatidylinositol-anchor biosynthesis.</text>
</comment>
<sequence>MLALYYLKNHSVISAFWLGLAIHFKIYPIIYLPSILLTIRDRPLINLPVLKLVNLRNLLYLIVTVSTLAGINYIMYLQYGFEFLDHSYLYHLVRLDHRHNFSIYNMALYYKSALTSIDTFDIEKIVFIPQLALSAIIVPLVLARVDLLSSLFIQTFIFVTFNKVMTSQYFIWFLIFLPHYLSKSRLTTTNKRIGILLLVLWIGSQSSWLYFAYQIELELYSPEGLRIDGRRWNELRNFNCKINTHPNLSDGSSYIEQGNTKIICTVQGPMEPISKSQSNPEKARIEINLTITNFATFERKKRNKNEKRIIELRNLLEKTFDQSIMTHLYPKTSIIINVQVLSQDGGMLSAVTNAITLAIIDAGISMYDYVSAISCGLYDNTPILDLNNLEENEMPCLTLGVIGKSEKLALLLFEDKLPLDYLENLLSIGIAGSHRIKDLMDSEIRKHGNLRASKLK</sequence>
<feature type="transmembrane region" description="Helical" evidence="7">
    <location>
        <begin position="151"/>
        <end position="181"/>
    </location>
</feature>
<gene>
    <name evidence="10" type="ORF">CANVERA_P3835</name>
</gene>
<comment type="similarity">
    <text evidence="7">Belongs to the PIGM family.</text>
</comment>
<evidence type="ECO:0000256" key="3">
    <source>
        <dbReference type="ARBA" id="ARBA00006678"/>
    </source>
</evidence>
<comment type="subcellular location">
    <subcellularLocation>
        <location evidence="1">Cytoplasm</location>
    </subcellularLocation>
    <subcellularLocation>
        <location evidence="7">Endoplasmic reticulum membrane</location>
        <topology evidence="7">Multi-pass membrane protein</topology>
    </subcellularLocation>
    <subcellularLocation>
        <location evidence="2">Nucleus</location>
        <location evidence="2">Nucleolus</location>
    </subcellularLocation>
</comment>
<dbReference type="Pfam" id="PF05007">
    <property type="entry name" value="Mannosyl_trans"/>
    <property type="match status" value="1"/>
</dbReference>
<comment type="subunit">
    <text evidence="6">Component of the RNA exosome complex. Specifically part of the catalytically inactive RNA exosome core complex (Exo-9) which may associate with the catalytic subunits RRP6 and DIS3 in cytoplasmic- and nuclear-specific RNA exosome complex forms. Exo-9 is formed by a hexameric base ring of RNase PH domain-containing subunits and a cap ring consisting of CSL4, RRP4 and RRP40.</text>
</comment>
<dbReference type="GO" id="GO:0006506">
    <property type="term" value="P:GPI anchor biosynthetic process"/>
    <property type="evidence" value="ECO:0007669"/>
    <property type="project" value="UniProtKB-KW"/>
</dbReference>
<keyword evidence="11" id="KW-1185">Reference proteome</keyword>
<feature type="transmembrane region" description="Helical" evidence="7">
    <location>
        <begin position="193"/>
        <end position="213"/>
    </location>
</feature>
<keyword evidence="7" id="KW-0328">Glycosyltransferase</keyword>
<evidence type="ECO:0000259" key="9">
    <source>
        <dbReference type="Pfam" id="PF03725"/>
    </source>
</evidence>
<evidence type="ECO:0000256" key="2">
    <source>
        <dbReference type="ARBA" id="ARBA00004604"/>
    </source>
</evidence>
<evidence type="ECO:0000256" key="5">
    <source>
        <dbReference type="ARBA" id="ARBA00022835"/>
    </source>
</evidence>
<dbReference type="PANTHER" id="PTHR11953:SF0">
    <property type="entry name" value="EXOSOME COMPLEX COMPONENT RRP41"/>
    <property type="match status" value="1"/>
</dbReference>
<dbReference type="SUPFAM" id="SSF54211">
    <property type="entry name" value="Ribosomal protein S5 domain 2-like"/>
    <property type="match status" value="1"/>
</dbReference>
<protein>
    <recommendedName>
        <fullName evidence="7">GPI mannosyltransferase 1</fullName>
        <ecNumber evidence="7">2.4.1.-</ecNumber>
    </recommendedName>
    <alternativeName>
        <fullName evidence="7">GPI mannosyltransferase I</fullName>
    </alternativeName>
</protein>